<evidence type="ECO:0000313" key="3">
    <source>
        <dbReference type="EMBL" id="BAE74216.1"/>
    </source>
</evidence>
<proteinExistence type="predicted"/>
<dbReference type="RefSeq" id="WP_011410802.1">
    <property type="nucleotide sequence ID" value="NC_007712.1"/>
</dbReference>
<feature type="compositionally biased region" description="Low complexity" evidence="2">
    <location>
        <begin position="478"/>
        <end position="492"/>
    </location>
</feature>
<dbReference type="EMBL" id="LN854557">
    <property type="protein sequence ID" value="CRL44799.1"/>
    <property type="molecule type" value="Genomic_DNA"/>
</dbReference>
<accession>Q2NUF9</accession>
<evidence type="ECO:0000256" key="1">
    <source>
        <dbReference type="SAM" id="Coils"/>
    </source>
</evidence>
<dbReference type="Pfam" id="PF16928">
    <property type="entry name" value="Inj_translocase"/>
    <property type="match status" value="1"/>
</dbReference>
<dbReference type="AlphaFoldDB" id="Q2NUF9"/>
<protein>
    <submittedName>
        <fullName evidence="3">Hypothetical phage protein</fullName>
    </submittedName>
</protein>
<evidence type="ECO:0000313" key="5">
    <source>
        <dbReference type="Proteomes" id="UP000001932"/>
    </source>
</evidence>
<organism evidence="3 5">
    <name type="scientific">Sodalis glossinidius (strain morsitans)</name>
    <dbReference type="NCBI Taxonomy" id="343509"/>
    <lineage>
        <taxon>Bacteria</taxon>
        <taxon>Pseudomonadati</taxon>
        <taxon>Pseudomonadota</taxon>
        <taxon>Gammaproteobacteria</taxon>
        <taxon>Enterobacterales</taxon>
        <taxon>Bruguierivoracaceae</taxon>
        <taxon>Sodalis</taxon>
    </lineage>
</organism>
<feature type="region of interest" description="Disordered" evidence="2">
    <location>
        <begin position="470"/>
        <end position="507"/>
    </location>
</feature>
<feature type="coiled-coil region" evidence="1">
    <location>
        <begin position="229"/>
        <end position="272"/>
    </location>
</feature>
<reference evidence="4 6" key="2">
    <citation type="submission" date="2015-05" db="EMBL/GenBank/DDBJ databases">
        <authorList>
            <person name="Goodhead I."/>
        </authorList>
    </citation>
    <scope>NUCLEOTIDE SEQUENCE [LARGE SCALE GENOMIC DNA]</scope>
    <source>
        <strain evidence="4">B4</strain>
        <strain evidence="6">morsitans</strain>
    </source>
</reference>
<feature type="region of interest" description="Disordered" evidence="2">
    <location>
        <begin position="350"/>
        <end position="376"/>
    </location>
</feature>
<feature type="compositionally biased region" description="Polar residues" evidence="2">
    <location>
        <begin position="350"/>
        <end position="359"/>
    </location>
</feature>
<dbReference type="Proteomes" id="UP000245838">
    <property type="component" value="Chromosome sggmmb4_Chromosome"/>
</dbReference>
<dbReference type="EMBL" id="AP008232">
    <property type="protein sequence ID" value="BAE74216.1"/>
    <property type="molecule type" value="Genomic_DNA"/>
</dbReference>
<keyword evidence="5" id="KW-1185">Reference proteome</keyword>
<evidence type="ECO:0000256" key="2">
    <source>
        <dbReference type="SAM" id="MobiDB-lite"/>
    </source>
</evidence>
<keyword evidence="1" id="KW-0175">Coiled coil</keyword>
<dbReference type="Proteomes" id="UP000001932">
    <property type="component" value="Chromosome"/>
</dbReference>
<name>Q2NUF9_SODGM</name>
<dbReference type="STRING" id="343509.SG0941"/>
<dbReference type="KEGG" id="sgl:SG0941"/>
<feature type="compositionally biased region" description="Low complexity" evidence="2">
    <location>
        <begin position="360"/>
        <end position="371"/>
    </location>
</feature>
<gene>
    <name evidence="3" type="ordered locus">SG0941</name>
    <name evidence="4" type="ORF">SGGMMB4_02117</name>
</gene>
<reference evidence="3 5" key="1">
    <citation type="journal article" date="2006" name="Genome Res.">
        <title>Massive genome erosion and functional adaptations provide insights into the symbiotic lifestyle of Sodalis glossinidius in the tsetse host.</title>
        <authorList>
            <person name="Toh H."/>
            <person name="Weiss B.L."/>
            <person name="Perkin S.A.H."/>
            <person name="Yamashita A."/>
            <person name="Oshima K."/>
            <person name="Hattori M."/>
            <person name="Aksoy S."/>
        </authorList>
    </citation>
    <scope>NUCLEOTIDE SEQUENCE [LARGE SCALE GENOMIC DNA]</scope>
    <source>
        <strain evidence="5">morsitans</strain>
        <strain evidence="3">Morsitans</strain>
    </source>
</reference>
<dbReference type="eggNOG" id="COG1835">
    <property type="taxonomic scope" value="Bacteria"/>
</dbReference>
<dbReference type="BioCyc" id="SGLO343509:SGP1_RS08105-MONOMER"/>
<dbReference type="HOGENOM" id="CLU_024685_0_0_6"/>
<evidence type="ECO:0000313" key="6">
    <source>
        <dbReference type="Proteomes" id="UP000245838"/>
    </source>
</evidence>
<sequence length="507" mass="55564">MATFQLSGLPNLQIVNSNVPQTRDANTALAFIRQNNEDERQGANNLGLQALQAVKDITQTHQQFQQQQKQQAFQQQFGKAYNNNDVNAMRKLAVDYPEQMQAIQQGMGFVDANKNQAIGSTAMALKLAAGQGPEAVQGALMKNADSLWHVGISPEDAWQAYQQDPQQFGQYADLIGLHALGPEKYFDVMDKQQGRDIQRGQLAETQRSNQMSDARGWANIDVARQNVALRKAELANKAFDQQIARETNQEKLADLTQKRDMNQQKLKGAREQVRKAAINDYQRVQTISDGYDQMVEKTKSFQKNPALWRVTGSVGLLPNVPGSGASNVDAEIESLKSQVAMQTLSANGASGLGNASNRESQGLQSSLASLSTRQSPEQFKRSLQRVIDHAETAKNRLGTSFIPTSSVRKPRATVEWAGSGRLNLIEYSRRGDGNQSKHRSENGIQRWTMANPVALPEGFVLDGAPSYGDLPEGFVLDSPPQAAPEASSPSWADNIKQSGQRADADGG</sequence>
<dbReference type="InterPro" id="IPR031619">
    <property type="entry name" value="Inj_translocase"/>
</dbReference>
<evidence type="ECO:0000313" key="4">
    <source>
        <dbReference type="EMBL" id="CRL44799.1"/>
    </source>
</evidence>